<dbReference type="EMBL" id="JAAXPG010000001">
    <property type="protein sequence ID" value="NKY96347.1"/>
    <property type="molecule type" value="Genomic_DNA"/>
</dbReference>
<comment type="caution">
    <text evidence="2">The sequence shown here is derived from an EMBL/GenBank/DDBJ whole genome shotgun (WGS) entry which is preliminary data.</text>
</comment>
<feature type="transmembrane region" description="Helical" evidence="1">
    <location>
        <begin position="40"/>
        <end position="61"/>
    </location>
</feature>
<dbReference type="RefSeq" id="WP_061080679.1">
    <property type="nucleotide sequence ID" value="NZ_JAAXPG010000001.1"/>
</dbReference>
<evidence type="ECO:0000256" key="1">
    <source>
        <dbReference type="SAM" id="Phobius"/>
    </source>
</evidence>
<keyword evidence="1" id="KW-0472">Membrane</keyword>
<dbReference type="AlphaFoldDB" id="A0A7X6M903"/>
<keyword evidence="3" id="KW-1185">Reference proteome</keyword>
<name>A0A7X6M903_9ACTN</name>
<keyword evidence="1" id="KW-0812">Transmembrane</keyword>
<evidence type="ECO:0000313" key="3">
    <source>
        <dbReference type="Proteomes" id="UP000553209"/>
    </source>
</evidence>
<proteinExistence type="predicted"/>
<gene>
    <name evidence="2" type="ORF">HGB44_01465</name>
</gene>
<dbReference type="Proteomes" id="UP000553209">
    <property type="component" value="Unassembled WGS sequence"/>
</dbReference>
<protein>
    <submittedName>
        <fullName evidence="2">Uncharacterized protein</fullName>
    </submittedName>
</protein>
<organism evidence="2 3">
    <name type="scientific">Nocardiopsis alborubida</name>
    <dbReference type="NCBI Taxonomy" id="146802"/>
    <lineage>
        <taxon>Bacteria</taxon>
        <taxon>Bacillati</taxon>
        <taxon>Actinomycetota</taxon>
        <taxon>Actinomycetes</taxon>
        <taxon>Streptosporangiales</taxon>
        <taxon>Nocardiopsidaceae</taxon>
        <taxon>Nocardiopsis</taxon>
    </lineage>
</organism>
<accession>A0A7X6M903</accession>
<reference evidence="2 3" key="1">
    <citation type="submission" date="2020-04" db="EMBL/GenBank/DDBJ databases">
        <title>MicrobeNet Type strains.</title>
        <authorList>
            <person name="Nicholson A.C."/>
        </authorList>
    </citation>
    <scope>NUCLEOTIDE SEQUENCE [LARGE SCALE GENOMIC DNA]</scope>
    <source>
        <strain evidence="2 3">ATCC 23612</strain>
    </source>
</reference>
<sequence>MKVSSVVSFVVFVAVFVLSRQASRRFLAETAELSGFVLEAASFAASLALAGLASGAVLYTARLFQRD</sequence>
<evidence type="ECO:0000313" key="2">
    <source>
        <dbReference type="EMBL" id="NKY96347.1"/>
    </source>
</evidence>
<keyword evidence="1" id="KW-1133">Transmembrane helix</keyword>